<dbReference type="Gene3D" id="3.40.366.10">
    <property type="entry name" value="Malonyl-Coenzyme A Acyl Carrier Protein, domain 2"/>
    <property type="match status" value="1"/>
</dbReference>
<comment type="catalytic activity">
    <reaction evidence="30">
        <text>(2E)-hexadecenoyl-[ACP] + NADPH + H(+) = hexadecanoyl-[ACP] + NADP(+)</text>
        <dbReference type="Rhea" id="RHEA:41912"/>
        <dbReference type="Rhea" id="RHEA-COMP:9651"/>
        <dbReference type="Rhea" id="RHEA-COMP:9652"/>
        <dbReference type="ChEBI" id="CHEBI:15378"/>
        <dbReference type="ChEBI" id="CHEBI:57783"/>
        <dbReference type="ChEBI" id="CHEBI:58349"/>
        <dbReference type="ChEBI" id="CHEBI:78481"/>
        <dbReference type="ChEBI" id="CHEBI:78483"/>
    </reaction>
    <physiologicalReaction direction="left-to-right" evidence="30">
        <dbReference type="Rhea" id="RHEA:41913"/>
    </physiologicalReaction>
</comment>
<comment type="catalytic activity">
    <reaction evidence="19">
        <text>(3R)-hydroxybutanoyl-[ACP] = (2E)-butenoyl-[ACP] + H2O</text>
        <dbReference type="Rhea" id="RHEA:41808"/>
        <dbReference type="Rhea" id="RHEA-COMP:9626"/>
        <dbReference type="Rhea" id="RHEA-COMP:9627"/>
        <dbReference type="ChEBI" id="CHEBI:15377"/>
        <dbReference type="ChEBI" id="CHEBI:78451"/>
        <dbReference type="ChEBI" id="CHEBI:78453"/>
    </reaction>
    <physiologicalReaction direction="left-to-right" evidence="19">
        <dbReference type="Rhea" id="RHEA:41809"/>
    </physiologicalReaction>
</comment>
<dbReference type="SUPFAM" id="SSF55048">
    <property type="entry name" value="Probable ACP-binding domain of malonyl-CoA ACP transacylase"/>
    <property type="match status" value="1"/>
</dbReference>
<evidence type="ECO:0000256" key="21">
    <source>
        <dbReference type="ARBA" id="ARBA00029443"/>
    </source>
</evidence>
<evidence type="ECO:0000256" key="9">
    <source>
        <dbReference type="ARBA" id="ARBA00023239"/>
    </source>
</evidence>
<dbReference type="GO" id="GO:0004313">
    <property type="term" value="F:[acyl-carrier-protein] S-acetyltransferase activity"/>
    <property type="evidence" value="ECO:0007669"/>
    <property type="project" value="UniProtKB-EC"/>
</dbReference>
<feature type="domain" description="Carrier" evidence="54">
    <location>
        <begin position="3222"/>
        <end position="3299"/>
    </location>
</feature>
<dbReference type="Gene3D" id="3.10.129.110">
    <property type="entry name" value="Polyketide synthase dehydratase"/>
    <property type="match status" value="1"/>
</dbReference>
<evidence type="ECO:0000256" key="40">
    <source>
        <dbReference type="ARBA" id="ARBA00048650"/>
    </source>
</evidence>
<comment type="catalytic activity">
    <reaction evidence="14">
        <text>(3R)-hydroxydecanoyl-[ACP] = (2E)-decenoyl-[ACP] + H2O</text>
        <dbReference type="Rhea" id="RHEA:41860"/>
        <dbReference type="Rhea" id="RHEA-COMP:9638"/>
        <dbReference type="Rhea" id="RHEA-COMP:9639"/>
        <dbReference type="ChEBI" id="CHEBI:15377"/>
        <dbReference type="ChEBI" id="CHEBI:78466"/>
        <dbReference type="ChEBI" id="CHEBI:78467"/>
    </reaction>
    <physiologicalReaction direction="left-to-right" evidence="14">
        <dbReference type="Rhea" id="RHEA:41861"/>
    </physiologicalReaction>
</comment>
<comment type="catalytic activity">
    <reaction evidence="52">
        <text>octanoyl-[ACP] + malonyl-[ACP] + H(+) = 3-oxodecanoyl-[ACP] + holo-[ACP] + CO2</text>
        <dbReference type="Rhea" id="RHEA:41852"/>
        <dbReference type="Rhea" id="RHEA-COMP:9623"/>
        <dbReference type="Rhea" id="RHEA-COMP:9636"/>
        <dbReference type="Rhea" id="RHEA-COMP:9637"/>
        <dbReference type="Rhea" id="RHEA-COMP:9685"/>
        <dbReference type="ChEBI" id="CHEBI:15378"/>
        <dbReference type="ChEBI" id="CHEBI:16526"/>
        <dbReference type="ChEBI" id="CHEBI:64479"/>
        <dbReference type="ChEBI" id="CHEBI:78449"/>
        <dbReference type="ChEBI" id="CHEBI:78463"/>
        <dbReference type="ChEBI" id="CHEBI:78464"/>
    </reaction>
    <physiologicalReaction direction="left-to-right" evidence="52">
        <dbReference type="Rhea" id="RHEA:41853"/>
    </physiologicalReaction>
</comment>
<dbReference type="InterPro" id="IPR018201">
    <property type="entry name" value="Ketoacyl_synth_AS"/>
</dbReference>
<dbReference type="PROSITE" id="PS50075">
    <property type="entry name" value="CARRIER"/>
    <property type="match status" value="2"/>
</dbReference>
<dbReference type="Gene3D" id="3.90.180.10">
    <property type="entry name" value="Medium-chain alcohol dehydrogenases, catalytic domain"/>
    <property type="match status" value="1"/>
</dbReference>
<evidence type="ECO:0000256" key="41">
    <source>
        <dbReference type="ARBA" id="ARBA00048691"/>
    </source>
</evidence>
<comment type="catalytic activity">
    <reaction evidence="24">
        <text>hexanoyl-[ACP] + malonyl-[ACP] + H(+) = 3-oxooctanoyl-[ACP] + holo-[ACP] + CO2</text>
        <dbReference type="Rhea" id="RHEA:41836"/>
        <dbReference type="Rhea" id="RHEA-COMP:9623"/>
        <dbReference type="Rhea" id="RHEA-COMP:9632"/>
        <dbReference type="Rhea" id="RHEA-COMP:9633"/>
        <dbReference type="Rhea" id="RHEA-COMP:9685"/>
        <dbReference type="ChEBI" id="CHEBI:15378"/>
        <dbReference type="ChEBI" id="CHEBI:16526"/>
        <dbReference type="ChEBI" id="CHEBI:64479"/>
        <dbReference type="ChEBI" id="CHEBI:78449"/>
        <dbReference type="ChEBI" id="CHEBI:78459"/>
        <dbReference type="ChEBI" id="CHEBI:78460"/>
    </reaction>
    <physiologicalReaction direction="left-to-right" evidence="24">
        <dbReference type="Rhea" id="RHEA:41837"/>
    </physiologicalReaction>
</comment>
<organism evidence="57 58">
    <name type="scientific">Thelephora terrestris</name>
    <dbReference type="NCBI Taxonomy" id="56493"/>
    <lineage>
        <taxon>Eukaryota</taxon>
        <taxon>Fungi</taxon>
        <taxon>Dikarya</taxon>
        <taxon>Basidiomycota</taxon>
        <taxon>Agaricomycotina</taxon>
        <taxon>Agaricomycetes</taxon>
        <taxon>Thelephorales</taxon>
        <taxon>Thelephoraceae</taxon>
        <taxon>Thelephora</taxon>
    </lineage>
</organism>
<dbReference type="GO" id="GO:0006633">
    <property type="term" value="P:fatty acid biosynthetic process"/>
    <property type="evidence" value="ECO:0007669"/>
    <property type="project" value="InterPro"/>
</dbReference>
<dbReference type="FunFam" id="3.40.50.12780:FF:000012">
    <property type="entry name" value="Non-ribosomal peptide synthetase"/>
    <property type="match status" value="1"/>
</dbReference>
<dbReference type="Gene3D" id="3.40.50.1820">
    <property type="entry name" value="alpha/beta hydrolase"/>
    <property type="match status" value="1"/>
</dbReference>
<evidence type="ECO:0000256" key="31">
    <source>
        <dbReference type="ARBA" id="ARBA00047897"/>
    </source>
</evidence>
<dbReference type="InterPro" id="IPR016036">
    <property type="entry name" value="Malonyl_transacylase_ACP-bd"/>
</dbReference>
<comment type="catalytic activity">
    <reaction evidence="34">
        <text>hexadecanoyl-[ACP] + malonyl-[ACP] + H(+) = 3-oxooctadecanoyl-[ACP] + holo-[ACP] + CO2</text>
        <dbReference type="Rhea" id="RHEA:41916"/>
        <dbReference type="Rhea" id="RHEA-COMP:9623"/>
        <dbReference type="Rhea" id="RHEA-COMP:9652"/>
        <dbReference type="Rhea" id="RHEA-COMP:9653"/>
        <dbReference type="Rhea" id="RHEA-COMP:9685"/>
        <dbReference type="ChEBI" id="CHEBI:15378"/>
        <dbReference type="ChEBI" id="CHEBI:16526"/>
        <dbReference type="ChEBI" id="CHEBI:64479"/>
        <dbReference type="ChEBI" id="CHEBI:78449"/>
        <dbReference type="ChEBI" id="CHEBI:78483"/>
        <dbReference type="ChEBI" id="CHEBI:78487"/>
    </reaction>
    <physiologicalReaction direction="left-to-right" evidence="34">
        <dbReference type="Rhea" id="RHEA:41917"/>
    </physiologicalReaction>
</comment>
<dbReference type="InterPro" id="IPR001031">
    <property type="entry name" value="Thioesterase"/>
</dbReference>
<dbReference type="PROSITE" id="PS52004">
    <property type="entry name" value="KS3_2"/>
    <property type="match status" value="1"/>
</dbReference>
<comment type="catalytic activity">
    <reaction evidence="38">
        <text>a fatty acyl-[ACP] + malonyl-[ACP] + H(+) = a 3-oxoacyl-[ACP] + holo-[ACP] + CO2</text>
        <dbReference type="Rhea" id="RHEA:22836"/>
        <dbReference type="Rhea" id="RHEA-COMP:9623"/>
        <dbReference type="Rhea" id="RHEA-COMP:9685"/>
        <dbReference type="Rhea" id="RHEA-COMP:9916"/>
        <dbReference type="Rhea" id="RHEA-COMP:14125"/>
        <dbReference type="ChEBI" id="CHEBI:15378"/>
        <dbReference type="ChEBI" id="CHEBI:16526"/>
        <dbReference type="ChEBI" id="CHEBI:64479"/>
        <dbReference type="ChEBI" id="CHEBI:78449"/>
        <dbReference type="ChEBI" id="CHEBI:78776"/>
        <dbReference type="ChEBI" id="CHEBI:138651"/>
        <dbReference type="EC" id="2.3.1.41"/>
    </reaction>
    <physiologicalReaction direction="left-to-right" evidence="38">
        <dbReference type="Rhea" id="RHEA:22837"/>
    </physiologicalReaction>
</comment>
<evidence type="ECO:0000256" key="23">
    <source>
        <dbReference type="ARBA" id="ARBA00047300"/>
    </source>
</evidence>
<dbReference type="InterPro" id="IPR010071">
    <property type="entry name" value="AA_adenyl_dom"/>
</dbReference>
<evidence type="ECO:0000256" key="15">
    <source>
        <dbReference type="ARBA" id="ARBA00023394"/>
    </source>
</evidence>
<dbReference type="Pfam" id="PF14765">
    <property type="entry name" value="PS-DH"/>
    <property type="match status" value="1"/>
</dbReference>
<dbReference type="CDD" id="cd00833">
    <property type="entry name" value="PKS"/>
    <property type="match status" value="1"/>
</dbReference>
<dbReference type="InterPro" id="IPR057326">
    <property type="entry name" value="KR_dom"/>
</dbReference>
<comment type="caution">
    <text evidence="57">The sequence shown here is derived from an EMBL/GenBank/DDBJ whole genome shotgun (WGS) entry which is preliminary data.</text>
</comment>
<evidence type="ECO:0000256" key="22">
    <source>
        <dbReference type="ARBA" id="ARBA00029454"/>
    </source>
</evidence>
<comment type="catalytic activity">
    <reaction evidence="33">
        <text>acetyl-[ACP] + malonyl-[ACP] + H(+) = 3-oxobutanoyl-[ACP] + holo-[ACP] + CO2</text>
        <dbReference type="Rhea" id="RHEA:41800"/>
        <dbReference type="Rhea" id="RHEA-COMP:9621"/>
        <dbReference type="Rhea" id="RHEA-COMP:9623"/>
        <dbReference type="Rhea" id="RHEA-COMP:9625"/>
        <dbReference type="Rhea" id="RHEA-COMP:9685"/>
        <dbReference type="ChEBI" id="CHEBI:15378"/>
        <dbReference type="ChEBI" id="CHEBI:16526"/>
        <dbReference type="ChEBI" id="CHEBI:64479"/>
        <dbReference type="ChEBI" id="CHEBI:78446"/>
        <dbReference type="ChEBI" id="CHEBI:78449"/>
        <dbReference type="ChEBI" id="CHEBI:78450"/>
    </reaction>
    <physiologicalReaction direction="left-to-right" evidence="33">
        <dbReference type="Rhea" id="RHEA:41801"/>
    </physiologicalReaction>
</comment>
<comment type="catalytic activity">
    <reaction evidence="48">
        <text>3-oxohexadecanoyl-[ACP] + NADPH + H(+) = (3R)-hydroxyhexadecanoyl-[ACP] + NADP(+)</text>
        <dbReference type="Rhea" id="RHEA:41904"/>
        <dbReference type="Rhea" id="RHEA-COMP:9649"/>
        <dbReference type="Rhea" id="RHEA-COMP:9650"/>
        <dbReference type="ChEBI" id="CHEBI:15378"/>
        <dbReference type="ChEBI" id="CHEBI:57783"/>
        <dbReference type="ChEBI" id="CHEBI:58349"/>
        <dbReference type="ChEBI" id="CHEBI:78478"/>
        <dbReference type="ChEBI" id="CHEBI:78480"/>
    </reaction>
    <physiologicalReaction direction="left-to-right" evidence="48">
        <dbReference type="Rhea" id="RHEA:41905"/>
    </physiologicalReaction>
</comment>
<evidence type="ECO:0000256" key="17">
    <source>
        <dbReference type="ARBA" id="ARBA00023399"/>
    </source>
</evidence>
<evidence type="ECO:0000256" key="3">
    <source>
        <dbReference type="ARBA" id="ARBA00022553"/>
    </source>
</evidence>
<dbReference type="InterPro" id="IPR045851">
    <property type="entry name" value="AMP-bd_C_sf"/>
</dbReference>
<dbReference type="SMART" id="SM00829">
    <property type="entry name" value="PKS_ER"/>
    <property type="match status" value="1"/>
</dbReference>
<sequence length="3564" mass="390194">MSAEIPLALIGIGCKFPGNSDSKDLYYEFLRNKGDGMVQPPPDRWDHANWHGTKSEPGKLASTMGGFVSDIDLFDPLEFGISQKEAQYLDPSLRLTLEAAHQALIDSGVDYRGSNTGVYLGQLLTSTNELADDRYEIDNFNGAGKCIAIRANRISFTFDLKGPSFVLDTACSASGYAMHMAASAIRLGEIDQALVLGASTMVNPIHTLSFSKLGVLSPTGSSKSFDAAADGYARAEGFAAVLIKRLDLALNDGDHIYSVITGSAINANGKGKSLTMPEGEAQGMTVRGAYARAKRNPADAFYVELHATGTLVGDPIEVNGAGKVFSKGRDPKKTLRVGSVKANIGHAEGCSFMASLIKVSLMLHNKEIIPNIRFNNPNPKIDFVGGMMKVQTELEKITPNMAASDGKFVASVSTYGVGGANAHVVVESFETVEQVQAAAVIIREPKTATTPLYLFTIGTLTEGSLGRWQTTLTSRFEKHAEPRALRSLSRELTRQARASPYRSFAVGPALTPNLKWSKTTLVSAKPKLCLVFAGQGPQHVFMGRQLSEAYPAFLDAIRANDEILVNKYGQPSFVERSGLFIPGKQATLAANGVWPVADVVISLVFIQIALTDLLKSIGIKYDCVIGHSIGEIAMGYASGHYDRETAVGIAVGRAAAMTQAEGNGGMVALGVGVQKAKLMIKKVLARAGVDSGLWIAGINSPRAVTVAGQIELIDLMVEVAADPADKIFAAKLRVTCAFHTPLMEAQEKVFKDFVKGALTATREPVAKVMSTVDGKWLERDMDVQYCWDNIRQPVLFGTALNKIVQELGADNVSFLEIAPHPVLKSYIEEIGGNPVSLIRRPNPKVPAQNTGEHFQFLEGIGNLLMTGYSYIDANKLACRSDGIVDFVKVPLPSYPYSKSSCWVEDGATRSLRLRATPRPLAQAHFRINVDTHSDLTGHVVMGAVLYPGAGYTEAILENGAFVVENMKVLKPFVLNGHDTVPGHAGVVINGDHWEFRGSTDSKYVDGRPVLETVYASGYFKRENPDYDPENLPTLDVQSLLASSLVSMTGDEFYENLPSSYNYQDHFRNYTKELHAVPYPGCWTGKAYIARFEIPEGTPDVYGKGYCIHPGILDSITQIGLCSFMNMTNKTFDFNGTFLPVSMKKLTRWDSPDSASMEEHLKKGIYVLYKPKAWGAKGPFVSDYVIADSTGRVFFTIDEFEIALAPEPEPVPITDYSMQQRIVTTWQPKAFITPDYTFPPVGGHGGHSYLAEVLETLLTNARTKTNRFVSRVLDLDSSSSIAQAVDAKLSSLLATYRFAVDYFAAGVDAEAADAKVNALKYPHGRSTIVDTATFADQSVSIRDATVDVILVNLDISKTPTNFDLFPRLLAPHGAVIFLLHSGSPSKEEGFVSLSSQGFVSKLQADLGCDVVIQDLPAGQSVILARNFTPPSVLPEELTTKVVFHHFLHGNEGMLVEKVKQMSADGELWVMGNDDAGGIGALGVVAGLISEETQFTVHSVLFEDSSLTVDEREGWVHTIRQNPKILEDHLKVTAAGEVLVRRAVQGSPSTRNVEIHHFGYSKNSHGHRSVAAAYPPLPGPNEVEVAVEAFGITDLEDDAPLTAFVGSVDGKKILGYSHQKLVDAVVVDRRAITSLPETVSVTDAVSLPDTILPAWVGLVEVGRIEKDSIVLVHDALSRVGRAAIQIVQNLRAPAFFTVASKSEIQILSTEFGIDVKSIAVNASVSTALAAAKEWLEASGVEGFDLIFNSTGRVDLAVVVDIISSFGLYIHNKQTSDPVKLPADAPAARIVDIATLAKKHPAKLTAFLDAVLNAHVENPFKLSPVTISFSDLVRPVENITSSQVLVVKTTRPENVRVDPAAQLFDPRKTYLLIGGCSEFGIGITVWMFNHGARHIYLTSRRGRKALSPVDKLYLRDINNKGGDAQAISCDALSKADMAKLIQTAEAVGPLGGIMLMTVVLRDSSFANLTQQHFDDVYQSKVAALNVILELVDLSKIDFNLLFSTIGTVFGNAGQAPYLVAQLYLDKIAETLPNTISMSFPPITDSGIFKRLVQSTKGGANTAKLSKLGMTTPQVCEFIGDSIVRKIPHYLPLLNHKACGEVFETCDPLLFGHLLPPRLLAVDGASKEDGGESPASLLSNLLGLGVEQISDNALITSYGLDSLAATRFSSQLKGAFGISVSQIELLGSMSVGVLNELIAKSRATESESGSSTALDDGSSKYGQPLVPILNDRLVYDEPYTTDASPHQYRIWLAQLEYDNSRRRNVAVVDQAMKRFGATQWDTHEGYFITVESKVPIDLDRMTKAFEETVNRHGSFRTTFHWDERKGKLMQTIHPSANVHNASVIDFSNEPDAYKKAYDMSLANNMNPNFSLDKLPLISSAMFNLGGGAYAFNITVHHIMTDETSLGIFFYDLFQLYIHGIDSLPPVQLHYSDFSDWLIRTADRRAELRDEQIKYWTKKLDGVQPLILTLAKPSEVEQSPITQIEGRIGLSALKRYNDYVATTSATSFAAFFAAYNLLLYKYSSQNSFVVGTAVTQRSMAQLQEVVGFFANMLPIRTTLEDETTFAEYLEKFRLDLVADLSNDDVTLEDIVSQTKTSSQDRSYFKHLFAPGGLNMSITGRLDTSDITTTAVISLPNGEEKYEFLLTVHYKTGEVILRFDNYLYTEETARQFLDAYCNLVDTLGRDPYVKIGDVSAVSDHEHARLVKELSTSGPINPVERKLHQLVEAQAKQTPTTVAIEYEDQYLTYAQLNSKANRLARLLSQQGVGPDSVVAICFERGIPQVLAILAILKAGGAFMPLDPDDPTLRKEMLIVDTNAKILLTTYSKRRDFDKALASKVIVAYIDDATFEKRLQKLDDSNFEVPGHTSANLAYVMFTSGSTGKPKGVMIEHRSISNLVQNSQPYGYHRGARVLSSLAYTFDPFVVDVFGTLSCGATLVTGRKELVLGDIGRAVQKLRINVVHCTPSILAVVPVEHYPTLETVVVAGEALGKKLIEDWSKRVKFMNMYGPTEASVDCIHAHVTDASLTGVIGRPLPNNRLYILDENMRPTPIGVEGELFIGGVQLARGYLNQPEQTEKAFVPNPFVSGERLYRTGDVAMFRADGNIVYCGRKDSQIKLRGQRIELGEIEDVVNKYHSVQRAAVLIRNFHDAPAVVAFVEFKSSVAEDHIADEKETLKMYISERLPRFMYPSLIAHLPTLPTSTSGKVNRRALMELDLAPFHDTNPDVGLPQSDVEVALHKIFSDVLKTDPSQLGVTHDLFSVGLNSLLAVQAAVSVGESFKLNIGLNNIYLRPTIRELSNVIIDAMGQDQRQIMAAEDSEDDFLIEFLPVKKKGTHPRMFIVHDITGMATPFMRLGAYMPNEMWAIGDKHFGSVDGFTTIEEMADHYIALIRSVQPHGPYVIAGYSMGGLVALVIADKLKKAGEVITHLIIFDTIFIPARERQSLKSSDWTARAIDRISQNFPEIGERWKTKLSAEIRKNLDAMWELDPPYYDGPTTLVVPKDRVWYRSGHASDFDTGLDDLNGWEHRISDLTMKISPGRHDTMFTPAHVKGLAQVLKGIFAEFPTAQSSQ</sequence>
<evidence type="ECO:0000256" key="4">
    <source>
        <dbReference type="ARBA" id="ARBA00022679"/>
    </source>
</evidence>
<dbReference type="Gene3D" id="3.30.559.10">
    <property type="entry name" value="Chloramphenicol acetyltransferase-like domain"/>
    <property type="match status" value="1"/>
</dbReference>
<dbReference type="InterPro" id="IPR020807">
    <property type="entry name" value="PKS_DH"/>
</dbReference>
<keyword evidence="8" id="KW-0843">Virulence</keyword>
<dbReference type="SMART" id="SM00825">
    <property type="entry name" value="PKS_KS"/>
    <property type="match status" value="1"/>
</dbReference>
<evidence type="ECO:0000256" key="35">
    <source>
        <dbReference type="ARBA" id="ARBA00048281"/>
    </source>
</evidence>
<dbReference type="Gene3D" id="3.30.559.30">
    <property type="entry name" value="Nonribosomal peptide synthetase, condensation domain"/>
    <property type="match status" value="1"/>
</dbReference>
<dbReference type="Pfam" id="PF00975">
    <property type="entry name" value="Thioesterase"/>
    <property type="match status" value="1"/>
</dbReference>
<evidence type="ECO:0000256" key="13">
    <source>
        <dbReference type="ARBA" id="ARBA00023373"/>
    </source>
</evidence>
<dbReference type="InterPro" id="IPR001242">
    <property type="entry name" value="Condensation_dom"/>
</dbReference>
<dbReference type="InterPro" id="IPR042104">
    <property type="entry name" value="PKS_dehydratase_sf"/>
</dbReference>
<comment type="catalytic activity">
    <reaction evidence="27">
        <text>tetradecanoyl-[ACP] + malonyl-[ACP] + H(+) = 3-oxohexadecanoyl-[ACP] + holo-[ACP] + CO2</text>
        <dbReference type="Rhea" id="RHEA:41900"/>
        <dbReference type="Rhea" id="RHEA-COMP:9623"/>
        <dbReference type="Rhea" id="RHEA-COMP:9648"/>
        <dbReference type="Rhea" id="RHEA-COMP:9649"/>
        <dbReference type="Rhea" id="RHEA-COMP:9685"/>
        <dbReference type="ChEBI" id="CHEBI:15378"/>
        <dbReference type="ChEBI" id="CHEBI:16526"/>
        <dbReference type="ChEBI" id="CHEBI:64479"/>
        <dbReference type="ChEBI" id="CHEBI:78449"/>
        <dbReference type="ChEBI" id="CHEBI:78477"/>
        <dbReference type="ChEBI" id="CHEBI:78478"/>
    </reaction>
    <physiologicalReaction direction="left-to-right" evidence="27">
        <dbReference type="Rhea" id="RHEA:41901"/>
    </physiologicalReaction>
</comment>
<dbReference type="PANTHER" id="PTHR43775:SF37">
    <property type="entry name" value="SI:DKEY-61P9.11"/>
    <property type="match status" value="1"/>
</dbReference>
<dbReference type="Pfam" id="PF00698">
    <property type="entry name" value="Acyl_transf_1"/>
    <property type="match status" value="1"/>
</dbReference>
<comment type="similarity">
    <text evidence="22">Belongs to the NRP synthetase family.</text>
</comment>
<protein>
    <submittedName>
        <fullName evidence="57">Nonribosomal peptide synthetase</fullName>
    </submittedName>
</protein>
<evidence type="ECO:0000313" key="58">
    <source>
        <dbReference type="Proteomes" id="UP000736335"/>
    </source>
</evidence>
<dbReference type="SMART" id="SM00822">
    <property type="entry name" value="PKS_KR"/>
    <property type="match status" value="1"/>
</dbReference>
<dbReference type="GO" id="GO:0141148">
    <property type="term" value="F:enoyl-[acyl-carrier-protein] reductase (NADPH) activity"/>
    <property type="evidence" value="ECO:0007669"/>
    <property type="project" value="UniProtKB-EC"/>
</dbReference>
<comment type="catalytic activity">
    <reaction evidence="25">
        <text>a (3R)-hydroxyacyl-[ACP] + NADP(+) = a 3-oxoacyl-[ACP] + NADPH + H(+)</text>
        <dbReference type="Rhea" id="RHEA:17397"/>
        <dbReference type="Rhea" id="RHEA-COMP:9916"/>
        <dbReference type="Rhea" id="RHEA-COMP:9945"/>
        <dbReference type="ChEBI" id="CHEBI:15378"/>
        <dbReference type="ChEBI" id="CHEBI:57783"/>
        <dbReference type="ChEBI" id="CHEBI:58349"/>
        <dbReference type="ChEBI" id="CHEBI:78776"/>
        <dbReference type="ChEBI" id="CHEBI:78827"/>
        <dbReference type="EC" id="1.1.1.100"/>
    </reaction>
    <physiologicalReaction direction="right-to-left" evidence="25">
        <dbReference type="Rhea" id="RHEA:17399"/>
    </physiologicalReaction>
</comment>
<dbReference type="OrthoDB" id="416786at2759"/>
<evidence type="ECO:0000256" key="28">
    <source>
        <dbReference type="ARBA" id="ARBA00047500"/>
    </source>
</evidence>
<evidence type="ECO:0000256" key="30">
    <source>
        <dbReference type="ARBA" id="ARBA00047810"/>
    </source>
</evidence>
<evidence type="ECO:0000256" key="2">
    <source>
        <dbReference type="ARBA" id="ARBA00022450"/>
    </source>
</evidence>
<comment type="catalytic activity">
    <reaction evidence="32">
        <text>3-oxobutanoyl-[ACP] + NADPH + H(+) = (3R)-hydroxybutanoyl-[ACP] + NADP(+)</text>
        <dbReference type="Rhea" id="RHEA:41804"/>
        <dbReference type="Rhea" id="RHEA-COMP:9625"/>
        <dbReference type="Rhea" id="RHEA-COMP:9626"/>
        <dbReference type="ChEBI" id="CHEBI:15378"/>
        <dbReference type="ChEBI" id="CHEBI:57783"/>
        <dbReference type="ChEBI" id="CHEBI:58349"/>
        <dbReference type="ChEBI" id="CHEBI:78450"/>
        <dbReference type="ChEBI" id="CHEBI:78451"/>
    </reaction>
    <physiologicalReaction direction="left-to-right" evidence="32">
        <dbReference type="Rhea" id="RHEA:41805"/>
    </physiologicalReaction>
</comment>
<evidence type="ECO:0000256" key="8">
    <source>
        <dbReference type="ARBA" id="ARBA00023026"/>
    </source>
</evidence>
<comment type="catalytic activity">
    <reaction evidence="26">
        <text>3-oxodecanoyl-[ACP] + NADPH + H(+) = (3R)-hydroxydecanoyl-[ACP] + NADP(+)</text>
        <dbReference type="Rhea" id="RHEA:41856"/>
        <dbReference type="Rhea" id="RHEA-COMP:9637"/>
        <dbReference type="Rhea" id="RHEA-COMP:9638"/>
        <dbReference type="ChEBI" id="CHEBI:15378"/>
        <dbReference type="ChEBI" id="CHEBI:57783"/>
        <dbReference type="ChEBI" id="CHEBI:58349"/>
        <dbReference type="ChEBI" id="CHEBI:78464"/>
        <dbReference type="ChEBI" id="CHEBI:78466"/>
    </reaction>
    <physiologicalReaction direction="left-to-right" evidence="26">
        <dbReference type="Rhea" id="RHEA:41857"/>
    </physiologicalReaction>
</comment>
<keyword evidence="7" id="KW-0663">Pyridoxal phosphate</keyword>
<evidence type="ECO:0000256" key="6">
    <source>
        <dbReference type="ARBA" id="ARBA00022799"/>
    </source>
</evidence>
<dbReference type="Pfam" id="PF08659">
    <property type="entry name" value="KR"/>
    <property type="match status" value="1"/>
</dbReference>
<dbReference type="PROSITE" id="PS00455">
    <property type="entry name" value="AMP_BINDING"/>
    <property type="match status" value="1"/>
</dbReference>
<evidence type="ECO:0000256" key="34">
    <source>
        <dbReference type="ARBA" id="ARBA00048051"/>
    </source>
</evidence>
<dbReference type="Proteomes" id="UP000736335">
    <property type="component" value="Unassembled WGS sequence"/>
</dbReference>
<dbReference type="InterPro" id="IPR032821">
    <property type="entry name" value="PKS_assoc"/>
</dbReference>
<evidence type="ECO:0000256" key="12">
    <source>
        <dbReference type="ARBA" id="ARBA00023351"/>
    </source>
</evidence>
<dbReference type="InterPro" id="IPR014031">
    <property type="entry name" value="Ketoacyl_synth_C"/>
</dbReference>
<dbReference type="Pfam" id="PF16197">
    <property type="entry name" value="KAsynt_C_assoc"/>
    <property type="match status" value="1"/>
</dbReference>
<evidence type="ECO:0000256" key="18">
    <source>
        <dbReference type="ARBA" id="ARBA00023401"/>
    </source>
</evidence>
<feature type="region of interest" description="N-terminal hotdog fold" evidence="53">
    <location>
        <begin position="904"/>
        <end position="1026"/>
    </location>
</feature>
<evidence type="ECO:0000256" key="33">
    <source>
        <dbReference type="ARBA" id="ARBA00047961"/>
    </source>
</evidence>
<dbReference type="InterPro" id="IPR020845">
    <property type="entry name" value="AMP-binding_CS"/>
</dbReference>
<evidence type="ECO:0000256" key="7">
    <source>
        <dbReference type="ARBA" id="ARBA00022898"/>
    </source>
</evidence>
<dbReference type="InterPro" id="IPR000873">
    <property type="entry name" value="AMP-dep_synth/lig_dom"/>
</dbReference>
<dbReference type="GO" id="GO:0004315">
    <property type="term" value="F:3-oxoacyl-[acyl-carrier-protein] synthase activity"/>
    <property type="evidence" value="ECO:0007669"/>
    <property type="project" value="UniProtKB-EC"/>
</dbReference>
<dbReference type="GO" id="GO:0019171">
    <property type="term" value="F:(3R)-hydroxyacyl-[acyl-carrier-protein] dehydratase activity"/>
    <property type="evidence" value="ECO:0007669"/>
    <property type="project" value="UniProtKB-EC"/>
</dbReference>
<dbReference type="PROSITE" id="PS00606">
    <property type="entry name" value="KS3_1"/>
    <property type="match status" value="1"/>
</dbReference>
<dbReference type="Gene3D" id="3.40.50.720">
    <property type="entry name" value="NAD(P)-binding Rossmann-like Domain"/>
    <property type="match status" value="1"/>
</dbReference>
<evidence type="ECO:0000256" key="20">
    <source>
        <dbReference type="ARBA" id="ARBA00023442"/>
    </source>
</evidence>
<comment type="catalytic activity">
    <reaction evidence="47">
        <text>3-oxododecanoyl-[ACP] + NADPH + H(+) = (3R)-hydroxydodecanoyl-[ACP] + NADP(+)</text>
        <dbReference type="Rhea" id="RHEA:41872"/>
        <dbReference type="Rhea" id="RHEA-COMP:9641"/>
        <dbReference type="Rhea" id="RHEA-COMP:9642"/>
        <dbReference type="ChEBI" id="CHEBI:15378"/>
        <dbReference type="ChEBI" id="CHEBI:57783"/>
        <dbReference type="ChEBI" id="CHEBI:58349"/>
        <dbReference type="ChEBI" id="CHEBI:78469"/>
        <dbReference type="ChEBI" id="CHEBI:78470"/>
    </reaction>
    <physiologicalReaction direction="left-to-right" evidence="47">
        <dbReference type="Rhea" id="RHEA:41873"/>
    </physiologicalReaction>
</comment>
<comment type="catalytic activity">
    <reaction evidence="36">
        <text>tetradecanoyl-[ACP] + H2O = tetradecanoate + holo-[ACP] + H(+)</text>
        <dbReference type="Rhea" id="RHEA:30123"/>
        <dbReference type="Rhea" id="RHEA-COMP:9648"/>
        <dbReference type="Rhea" id="RHEA-COMP:9685"/>
        <dbReference type="ChEBI" id="CHEBI:15377"/>
        <dbReference type="ChEBI" id="CHEBI:15378"/>
        <dbReference type="ChEBI" id="CHEBI:30807"/>
        <dbReference type="ChEBI" id="CHEBI:64479"/>
        <dbReference type="ChEBI" id="CHEBI:78477"/>
        <dbReference type="EC" id="3.1.2.14"/>
    </reaction>
    <physiologicalReaction direction="left-to-right" evidence="36">
        <dbReference type="Rhea" id="RHEA:30124"/>
    </physiologicalReaction>
</comment>
<reference evidence="57" key="2">
    <citation type="submission" date="2020-11" db="EMBL/GenBank/DDBJ databases">
        <authorList>
            <consortium name="DOE Joint Genome Institute"/>
            <person name="Kuo A."/>
            <person name="Miyauchi S."/>
            <person name="Kiss E."/>
            <person name="Drula E."/>
            <person name="Kohler A."/>
            <person name="Sanchez-Garcia M."/>
            <person name="Andreopoulos B."/>
            <person name="Barry K.W."/>
            <person name="Bonito G."/>
            <person name="Buee M."/>
            <person name="Carver A."/>
            <person name="Chen C."/>
            <person name="Cichocki N."/>
            <person name="Clum A."/>
            <person name="Culley D."/>
            <person name="Crous P.W."/>
            <person name="Fauchery L."/>
            <person name="Girlanda M."/>
            <person name="Hayes R."/>
            <person name="Keri Z."/>
            <person name="Labutti K."/>
            <person name="Lipzen A."/>
            <person name="Lombard V."/>
            <person name="Magnuson J."/>
            <person name="Maillard F."/>
            <person name="Morin E."/>
            <person name="Murat C."/>
            <person name="Nolan M."/>
            <person name="Ohm R."/>
            <person name="Pangilinan J."/>
            <person name="Pereira M."/>
            <person name="Perotto S."/>
            <person name="Peter M."/>
            <person name="Riley R."/>
            <person name="Sitrit Y."/>
            <person name="Stielow B."/>
            <person name="Szollosi G."/>
            <person name="Zifcakova L."/>
            <person name="Stursova M."/>
            <person name="Spatafora J.W."/>
            <person name="Tedersoo L."/>
            <person name="Vaario L.-M."/>
            <person name="Yamada A."/>
            <person name="Yan M."/>
            <person name="Wang P."/>
            <person name="Xu J."/>
            <person name="Bruns T."/>
            <person name="Baldrian P."/>
            <person name="Vilgalys R."/>
            <person name="Henrissat B."/>
            <person name="Grigoriev I.V."/>
            <person name="Hibbett D."/>
            <person name="Nagy L.G."/>
            <person name="Martin F.M."/>
        </authorList>
    </citation>
    <scope>NUCLEOTIDE SEQUENCE</scope>
    <source>
        <strain evidence="57">UH-Tt-Lm1</strain>
    </source>
</reference>
<keyword evidence="5" id="KW-0677">Repeat</keyword>
<dbReference type="InterPro" id="IPR020843">
    <property type="entry name" value="ER"/>
</dbReference>
<feature type="domain" description="Ketosynthase family 3 (KS3)" evidence="55">
    <location>
        <begin position="4"/>
        <end position="428"/>
    </location>
</feature>
<gene>
    <name evidence="57" type="ORF">BJ322DRAFT_1111915</name>
</gene>
<evidence type="ECO:0000256" key="11">
    <source>
        <dbReference type="ARBA" id="ARBA00023332"/>
    </source>
</evidence>
<reference evidence="57" key="1">
    <citation type="journal article" date="2020" name="Nat. Commun.">
        <title>Large-scale genome sequencing of mycorrhizal fungi provides insights into the early evolution of symbiotic traits.</title>
        <authorList>
            <person name="Miyauchi S."/>
            <person name="Kiss E."/>
            <person name="Kuo A."/>
            <person name="Drula E."/>
            <person name="Kohler A."/>
            <person name="Sanchez-Garcia M."/>
            <person name="Morin E."/>
            <person name="Andreopoulos B."/>
            <person name="Barry K.W."/>
            <person name="Bonito G."/>
            <person name="Buee M."/>
            <person name="Carver A."/>
            <person name="Chen C."/>
            <person name="Cichocki N."/>
            <person name="Clum A."/>
            <person name="Culley D."/>
            <person name="Crous P.W."/>
            <person name="Fauchery L."/>
            <person name="Girlanda M."/>
            <person name="Hayes R.D."/>
            <person name="Keri Z."/>
            <person name="LaButti K."/>
            <person name="Lipzen A."/>
            <person name="Lombard V."/>
            <person name="Magnuson J."/>
            <person name="Maillard F."/>
            <person name="Murat C."/>
            <person name="Nolan M."/>
            <person name="Ohm R.A."/>
            <person name="Pangilinan J."/>
            <person name="Pereira M.F."/>
            <person name="Perotto S."/>
            <person name="Peter M."/>
            <person name="Pfister S."/>
            <person name="Riley R."/>
            <person name="Sitrit Y."/>
            <person name="Stielow J.B."/>
            <person name="Szollosi G."/>
            <person name="Zifcakova L."/>
            <person name="Stursova M."/>
            <person name="Spatafora J.W."/>
            <person name="Tedersoo L."/>
            <person name="Vaario L.M."/>
            <person name="Yamada A."/>
            <person name="Yan M."/>
            <person name="Wang P."/>
            <person name="Xu J."/>
            <person name="Bruns T."/>
            <person name="Baldrian P."/>
            <person name="Vilgalys R."/>
            <person name="Dunand C."/>
            <person name="Henrissat B."/>
            <person name="Grigoriev I.V."/>
            <person name="Hibbett D."/>
            <person name="Nagy L.G."/>
            <person name="Martin F.M."/>
        </authorList>
    </citation>
    <scope>NUCLEOTIDE SEQUENCE</scope>
    <source>
        <strain evidence="57">UH-Tt-Lm1</strain>
    </source>
</reference>
<dbReference type="InterPro" id="IPR036291">
    <property type="entry name" value="NAD(P)-bd_dom_sf"/>
</dbReference>
<feature type="domain" description="Carrier" evidence="54">
    <location>
        <begin position="2124"/>
        <end position="2198"/>
    </location>
</feature>
<dbReference type="SMART" id="SM00827">
    <property type="entry name" value="PKS_AT"/>
    <property type="match status" value="1"/>
</dbReference>
<evidence type="ECO:0000256" key="45">
    <source>
        <dbReference type="ARBA" id="ARBA00049109"/>
    </source>
</evidence>
<dbReference type="Pfam" id="PF02801">
    <property type="entry name" value="Ketoacyl-synt_C"/>
    <property type="match status" value="1"/>
</dbReference>
<dbReference type="Pfam" id="PF00109">
    <property type="entry name" value="ketoacyl-synt"/>
    <property type="match status" value="1"/>
</dbReference>
<evidence type="ECO:0000256" key="39">
    <source>
        <dbReference type="ARBA" id="ARBA00048571"/>
    </source>
</evidence>
<evidence type="ECO:0000256" key="14">
    <source>
        <dbReference type="ARBA" id="ARBA00023388"/>
    </source>
</evidence>
<keyword evidence="4" id="KW-0808">Transferase</keyword>
<comment type="catalytic activity">
    <reaction evidence="16">
        <text>(3R)-hydroxytetradecanoyl-[ACP] = (2E)-tetradecenoyl-[ACP] + H2O</text>
        <dbReference type="Rhea" id="RHEA:41892"/>
        <dbReference type="Rhea" id="RHEA-COMP:9646"/>
        <dbReference type="Rhea" id="RHEA-COMP:9647"/>
        <dbReference type="ChEBI" id="CHEBI:15377"/>
        <dbReference type="ChEBI" id="CHEBI:78474"/>
        <dbReference type="ChEBI" id="CHEBI:78475"/>
    </reaction>
    <physiologicalReaction direction="left-to-right" evidence="16">
        <dbReference type="Rhea" id="RHEA:41893"/>
    </physiologicalReaction>
</comment>
<evidence type="ECO:0000256" key="29">
    <source>
        <dbReference type="ARBA" id="ARBA00047578"/>
    </source>
</evidence>
<dbReference type="SUPFAM" id="SSF56801">
    <property type="entry name" value="Acetyl-CoA synthetase-like"/>
    <property type="match status" value="1"/>
</dbReference>
<comment type="catalytic activity">
    <reaction evidence="51">
        <text>(2E)-decenoyl-[ACP] + NADPH + H(+) = decanoyl-[ACP] + NADP(+)</text>
        <dbReference type="Rhea" id="RHEA:41864"/>
        <dbReference type="Rhea" id="RHEA-COMP:9639"/>
        <dbReference type="Rhea" id="RHEA-COMP:9640"/>
        <dbReference type="ChEBI" id="CHEBI:15378"/>
        <dbReference type="ChEBI" id="CHEBI:57783"/>
        <dbReference type="ChEBI" id="CHEBI:58349"/>
        <dbReference type="ChEBI" id="CHEBI:78467"/>
        <dbReference type="ChEBI" id="CHEBI:78468"/>
    </reaction>
    <physiologicalReaction direction="left-to-right" evidence="51">
        <dbReference type="Rhea" id="RHEA:41865"/>
    </physiologicalReaction>
</comment>
<dbReference type="InterPro" id="IPR011032">
    <property type="entry name" value="GroES-like_sf"/>
</dbReference>
<feature type="active site" description="Proton acceptor; for dehydratase activity" evidence="53">
    <location>
        <position position="938"/>
    </location>
</feature>
<dbReference type="EMBL" id="WIUZ02000014">
    <property type="protein sequence ID" value="KAF9781199.1"/>
    <property type="molecule type" value="Genomic_DNA"/>
</dbReference>
<evidence type="ECO:0000256" key="5">
    <source>
        <dbReference type="ARBA" id="ARBA00022737"/>
    </source>
</evidence>
<feature type="region of interest" description="C-terminal hotdog fold" evidence="53">
    <location>
        <begin position="1044"/>
        <end position="1210"/>
    </location>
</feature>
<comment type="catalytic activity">
    <reaction evidence="42">
        <text>hexadecanoyl-[ACP] + H2O = hexadecanoate + holo-[ACP] + H(+)</text>
        <dbReference type="Rhea" id="RHEA:41932"/>
        <dbReference type="Rhea" id="RHEA-COMP:9652"/>
        <dbReference type="Rhea" id="RHEA-COMP:9685"/>
        <dbReference type="ChEBI" id="CHEBI:7896"/>
        <dbReference type="ChEBI" id="CHEBI:15377"/>
        <dbReference type="ChEBI" id="CHEBI:15378"/>
        <dbReference type="ChEBI" id="CHEBI:64479"/>
        <dbReference type="ChEBI" id="CHEBI:78483"/>
        <dbReference type="EC" id="3.1.2.14"/>
    </reaction>
    <physiologicalReaction direction="left-to-right" evidence="42">
        <dbReference type="Rhea" id="RHEA:41933"/>
    </physiologicalReaction>
</comment>
<comment type="catalytic activity">
    <reaction evidence="29">
        <text>dodecanoyl-[ACP] + malonyl-[ACP] + H(+) = 3-oxotetradecanoyl-[ACP] + holo-[ACP] + CO2</text>
        <dbReference type="Rhea" id="RHEA:41884"/>
        <dbReference type="Rhea" id="RHEA-COMP:9623"/>
        <dbReference type="Rhea" id="RHEA-COMP:9644"/>
        <dbReference type="Rhea" id="RHEA-COMP:9645"/>
        <dbReference type="Rhea" id="RHEA-COMP:9685"/>
        <dbReference type="ChEBI" id="CHEBI:15378"/>
        <dbReference type="ChEBI" id="CHEBI:16526"/>
        <dbReference type="ChEBI" id="CHEBI:64479"/>
        <dbReference type="ChEBI" id="CHEBI:65264"/>
        <dbReference type="ChEBI" id="CHEBI:78449"/>
        <dbReference type="ChEBI" id="CHEBI:78473"/>
    </reaction>
    <physiologicalReaction direction="left-to-right" evidence="29">
        <dbReference type="Rhea" id="RHEA:41885"/>
    </physiologicalReaction>
</comment>
<keyword evidence="58" id="KW-1185">Reference proteome</keyword>
<dbReference type="Gene3D" id="3.40.47.10">
    <property type="match status" value="1"/>
</dbReference>
<comment type="catalytic activity">
    <reaction evidence="50">
        <text>butanoyl-[ACP] + malonyl-[ACP] + H(+) = 3-oxohexanoyl-[ACP] + holo-[ACP] + CO2</text>
        <dbReference type="Rhea" id="RHEA:41820"/>
        <dbReference type="Rhea" id="RHEA-COMP:9623"/>
        <dbReference type="Rhea" id="RHEA-COMP:9628"/>
        <dbReference type="Rhea" id="RHEA-COMP:9629"/>
        <dbReference type="Rhea" id="RHEA-COMP:9685"/>
        <dbReference type="ChEBI" id="CHEBI:15378"/>
        <dbReference type="ChEBI" id="CHEBI:16526"/>
        <dbReference type="ChEBI" id="CHEBI:64479"/>
        <dbReference type="ChEBI" id="CHEBI:78449"/>
        <dbReference type="ChEBI" id="CHEBI:78454"/>
        <dbReference type="ChEBI" id="CHEBI:78456"/>
    </reaction>
    <physiologicalReaction direction="left-to-right" evidence="50">
        <dbReference type="Rhea" id="RHEA:41821"/>
    </physiologicalReaction>
</comment>
<dbReference type="SUPFAM" id="SSF53901">
    <property type="entry name" value="Thiolase-like"/>
    <property type="match status" value="1"/>
</dbReference>
<keyword evidence="2" id="KW-0596">Phosphopantetheine</keyword>
<keyword evidence="3" id="KW-0597">Phosphoprotein</keyword>
<comment type="catalytic activity">
    <reaction evidence="44">
        <text>(2E)-octadecenoyl-[ACP] + NADPH + H(+) = octadecanoyl-[ACP] + NADP(+)</text>
        <dbReference type="Rhea" id="RHEA:41928"/>
        <dbReference type="Rhea" id="RHEA-COMP:9655"/>
        <dbReference type="Rhea" id="RHEA-COMP:9656"/>
        <dbReference type="ChEBI" id="CHEBI:15378"/>
        <dbReference type="ChEBI" id="CHEBI:57783"/>
        <dbReference type="ChEBI" id="CHEBI:58349"/>
        <dbReference type="ChEBI" id="CHEBI:78489"/>
        <dbReference type="ChEBI" id="CHEBI:78495"/>
    </reaction>
    <physiologicalReaction direction="left-to-right" evidence="44">
        <dbReference type="Rhea" id="RHEA:41929"/>
    </physiologicalReaction>
</comment>
<evidence type="ECO:0000313" key="57">
    <source>
        <dbReference type="EMBL" id="KAF9781199.1"/>
    </source>
</evidence>
<dbReference type="FunFam" id="2.30.38.10:FF:000001">
    <property type="entry name" value="Non-ribosomal peptide synthetase PvdI"/>
    <property type="match status" value="1"/>
</dbReference>
<keyword evidence="6" id="KW-0702">S-nitrosylation</keyword>
<dbReference type="SUPFAM" id="SSF47336">
    <property type="entry name" value="ACP-like"/>
    <property type="match status" value="2"/>
</dbReference>
<keyword evidence="9" id="KW-0456">Lyase</keyword>
<dbReference type="PROSITE" id="PS52019">
    <property type="entry name" value="PKS_MFAS_DH"/>
    <property type="match status" value="1"/>
</dbReference>
<dbReference type="FunFam" id="3.40.50.980:FF:000001">
    <property type="entry name" value="Non-ribosomal peptide synthetase"/>
    <property type="match status" value="1"/>
</dbReference>
<dbReference type="InterPro" id="IPR049900">
    <property type="entry name" value="PKS_mFAS_DH"/>
</dbReference>
<dbReference type="InterPro" id="IPR016039">
    <property type="entry name" value="Thiolase-like"/>
</dbReference>
<dbReference type="InterPro" id="IPR023213">
    <property type="entry name" value="CAT-like_dom_sf"/>
</dbReference>
<comment type="catalytic activity">
    <reaction evidence="40">
        <text>a 2,3-saturated acyl-[ACP] + NADP(+) = a (2E)-enoyl-[ACP] + NADPH + H(+)</text>
        <dbReference type="Rhea" id="RHEA:22564"/>
        <dbReference type="Rhea" id="RHEA-COMP:9925"/>
        <dbReference type="Rhea" id="RHEA-COMP:9926"/>
        <dbReference type="ChEBI" id="CHEBI:15378"/>
        <dbReference type="ChEBI" id="CHEBI:57783"/>
        <dbReference type="ChEBI" id="CHEBI:58349"/>
        <dbReference type="ChEBI" id="CHEBI:78784"/>
        <dbReference type="ChEBI" id="CHEBI:78785"/>
        <dbReference type="EC" id="1.3.1.39"/>
    </reaction>
    <physiologicalReaction direction="right-to-left" evidence="40">
        <dbReference type="Rhea" id="RHEA:22566"/>
    </physiologicalReaction>
</comment>
<dbReference type="InterPro" id="IPR006162">
    <property type="entry name" value="Ppantetheine_attach_site"/>
</dbReference>
<comment type="catalytic activity">
    <reaction evidence="15">
        <text>a (3R)-hydroxyacyl-[ACP] = a (2E)-enoyl-[ACP] + H2O</text>
        <dbReference type="Rhea" id="RHEA:13097"/>
        <dbReference type="Rhea" id="RHEA-COMP:9925"/>
        <dbReference type="Rhea" id="RHEA-COMP:9945"/>
        <dbReference type="ChEBI" id="CHEBI:15377"/>
        <dbReference type="ChEBI" id="CHEBI:78784"/>
        <dbReference type="ChEBI" id="CHEBI:78827"/>
        <dbReference type="EC" id="4.2.1.59"/>
    </reaction>
    <physiologicalReaction direction="left-to-right" evidence="15">
        <dbReference type="Rhea" id="RHEA:13098"/>
    </physiologicalReaction>
</comment>
<comment type="catalytic activity">
    <reaction evidence="39">
        <text>3-oxohexanoyl-[ACP] + NADPH + H(+) = (3R)-hydroxyhexanoyl-[ACP] + NADP(+)</text>
        <dbReference type="Rhea" id="RHEA:41824"/>
        <dbReference type="Rhea" id="RHEA-COMP:9629"/>
        <dbReference type="Rhea" id="RHEA-COMP:9630"/>
        <dbReference type="ChEBI" id="CHEBI:15378"/>
        <dbReference type="ChEBI" id="CHEBI:57783"/>
        <dbReference type="ChEBI" id="CHEBI:58349"/>
        <dbReference type="ChEBI" id="CHEBI:78456"/>
        <dbReference type="ChEBI" id="CHEBI:78457"/>
    </reaction>
    <physiologicalReaction direction="left-to-right" evidence="39">
        <dbReference type="Rhea" id="RHEA:41825"/>
    </physiologicalReaction>
</comment>
<dbReference type="GO" id="GO:0016297">
    <property type="term" value="F:fatty acyl-[ACP] hydrolase activity"/>
    <property type="evidence" value="ECO:0007669"/>
    <property type="project" value="UniProtKB-EC"/>
</dbReference>
<dbReference type="InterPro" id="IPR013968">
    <property type="entry name" value="PKS_KR"/>
</dbReference>
<dbReference type="InterPro" id="IPR009081">
    <property type="entry name" value="PP-bd_ACP"/>
</dbReference>
<comment type="function">
    <text evidence="20">Fatty acid synthetase is a multifunctional enzyme that catalyzes the de novo biosynthesis of long-chain saturated fatty acids starting from acetyl-CoA and malonyl-CoA in the presence of NADPH. This multifunctional protein contains 7 catalytic activities and a site for the binding of the prosthetic group 4'-phosphopantetheine of the acyl carrier protein ([ACP]) domain.</text>
</comment>
<comment type="catalytic activity">
    <reaction evidence="11">
        <text>(3R)-hydroxyoctanoyl-[ACP] = (2E)-octenoyl-[ACP] + H2O</text>
        <dbReference type="Rhea" id="RHEA:41844"/>
        <dbReference type="Rhea" id="RHEA-COMP:9634"/>
        <dbReference type="Rhea" id="RHEA-COMP:9635"/>
        <dbReference type="ChEBI" id="CHEBI:15377"/>
        <dbReference type="ChEBI" id="CHEBI:78461"/>
        <dbReference type="ChEBI" id="CHEBI:78462"/>
    </reaction>
    <physiologicalReaction direction="left-to-right" evidence="11">
        <dbReference type="Rhea" id="RHEA:41845"/>
    </physiologicalReaction>
</comment>
<comment type="catalytic activity">
    <reaction evidence="41">
        <text>holo-[ACP] + acetyl-CoA = acetyl-[ACP] + CoA</text>
        <dbReference type="Rhea" id="RHEA:41788"/>
        <dbReference type="Rhea" id="RHEA-COMP:9621"/>
        <dbReference type="Rhea" id="RHEA-COMP:9685"/>
        <dbReference type="ChEBI" id="CHEBI:57287"/>
        <dbReference type="ChEBI" id="CHEBI:57288"/>
        <dbReference type="ChEBI" id="CHEBI:64479"/>
        <dbReference type="ChEBI" id="CHEBI:78446"/>
        <dbReference type="EC" id="2.3.1.38"/>
    </reaction>
    <physiologicalReaction direction="left-to-right" evidence="41">
        <dbReference type="Rhea" id="RHEA:41789"/>
    </physiologicalReaction>
</comment>
<comment type="catalytic activity">
    <reaction evidence="18">
        <text>(3R)-hydroxyhexadecanoyl-[ACP] = (2E)-hexadecenoyl-[ACP] + H2O</text>
        <dbReference type="Rhea" id="RHEA:41908"/>
        <dbReference type="Rhea" id="RHEA-COMP:9650"/>
        <dbReference type="Rhea" id="RHEA-COMP:9651"/>
        <dbReference type="ChEBI" id="CHEBI:15377"/>
        <dbReference type="ChEBI" id="CHEBI:78480"/>
        <dbReference type="ChEBI" id="CHEBI:78481"/>
    </reaction>
    <physiologicalReaction direction="left-to-right" evidence="18">
        <dbReference type="Rhea" id="RHEA:41909"/>
    </physiologicalReaction>
</comment>
<dbReference type="InterPro" id="IPR016035">
    <property type="entry name" value="Acyl_Trfase/lysoPLipase"/>
</dbReference>
<evidence type="ECO:0000259" key="54">
    <source>
        <dbReference type="PROSITE" id="PS50075"/>
    </source>
</evidence>
<evidence type="ECO:0000256" key="49">
    <source>
        <dbReference type="ARBA" id="ARBA00049422"/>
    </source>
</evidence>
<comment type="catalytic activity">
    <reaction evidence="17">
        <text>(3R)-hydroxyoctadecanoyl-[ACP] = (2E)-octadecenoyl-[ACP] + H2O</text>
        <dbReference type="Rhea" id="RHEA:41924"/>
        <dbReference type="Rhea" id="RHEA-COMP:9654"/>
        <dbReference type="Rhea" id="RHEA-COMP:9655"/>
        <dbReference type="ChEBI" id="CHEBI:15377"/>
        <dbReference type="ChEBI" id="CHEBI:78488"/>
        <dbReference type="ChEBI" id="CHEBI:78489"/>
    </reaction>
    <physiologicalReaction direction="left-to-right" evidence="17">
        <dbReference type="Rhea" id="RHEA:41925"/>
    </physiologicalReaction>
</comment>
<evidence type="ECO:0000256" key="16">
    <source>
        <dbReference type="ARBA" id="ARBA00023398"/>
    </source>
</evidence>
<dbReference type="Gene3D" id="1.10.1200.10">
    <property type="entry name" value="ACP-like"/>
    <property type="match status" value="2"/>
</dbReference>
<evidence type="ECO:0000256" key="46">
    <source>
        <dbReference type="ARBA" id="ARBA00049171"/>
    </source>
</evidence>
<evidence type="ECO:0000259" key="56">
    <source>
        <dbReference type="PROSITE" id="PS52019"/>
    </source>
</evidence>
<comment type="catalytic activity">
    <reaction evidence="37">
        <text>(2E)-octenoyl-[ACP] + NADPH + H(+) = octanoyl-[ACP] + NADP(+)</text>
        <dbReference type="Rhea" id="RHEA:41848"/>
        <dbReference type="Rhea" id="RHEA-COMP:9635"/>
        <dbReference type="Rhea" id="RHEA-COMP:9636"/>
        <dbReference type="ChEBI" id="CHEBI:15378"/>
        <dbReference type="ChEBI" id="CHEBI:57783"/>
        <dbReference type="ChEBI" id="CHEBI:58349"/>
        <dbReference type="ChEBI" id="CHEBI:78462"/>
        <dbReference type="ChEBI" id="CHEBI:78463"/>
    </reaction>
    <physiologicalReaction direction="left-to-right" evidence="37">
        <dbReference type="Rhea" id="RHEA:41849"/>
    </physiologicalReaction>
</comment>
<dbReference type="Pfam" id="PF00501">
    <property type="entry name" value="AMP-binding"/>
    <property type="match status" value="1"/>
</dbReference>
<evidence type="ECO:0000256" key="10">
    <source>
        <dbReference type="ARBA" id="ARBA00023268"/>
    </source>
</evidence>
<evidence type="ECO:0000256" key="25">
    <source>
        <dbReference type="ARBA" id="ARBA00047400"/>
    </source>
</evidence>
<evidence type="ECO:0000256" key="37">
    <source>
        <dbReference type="ARBA" id="ARBA00048420"/>
    </source>
</evidence>
<dbReference type="InterPro" id="IPR014030">
    <property type="entry name" value="Ketoacyl_synth_N"/>
</dbReference>
<evidence type="ECO:0000256" key="53">
    <source>
        <dbReference type="PROSITE-ProRule" id="PRU01363"/>
    </source>
</evidence>
<name>A0A9P6H802_9AGAM</name>
<comment type="catalytic activity">
    <reaction evidence="45">
        <text>decanoyl-[ACP] + malonyl-[ACP] + H(+) = 3-oxododecanoyl-[ACP] + holo-[ACP] + CO2</text>
        <dbReference type="Rhea" id="RHEA:41868"/>
        <dbReference type="Rhea" id="RHEA-COMP:9623"/>
        <dbReference type="Rhea" id="RHEA-COMP:9640"/>
        <dbReference type="Rhea" id="RHEA-COMP:9641"/>
        <dbReference type="Rhea" id="RHEA-COMP:9685"/>
        <dbReference type="ChEBI" id="CHEBI:15378"/>
        <dbReference type="ChEBI" id="CHEBI:16526"/>
        <dbReference type="ChEBI" id="CHEBI:64479"/>
        <dbReference type="ChEBI" id="CHEBI:78449"/>
        <dbReference type="ChEBI" id="CHEBI:78468"/>
        <dbReference type="ChEBI" id="CHEBI:78469"/>
    </reaction>
    <physiologicalReaction direction="left-to-right" evidence="45">
        <dbReference type="Rhea" id="RHEA:41869"/>
    </physiologicalReaction>
</comment>
<dbReference type="InterPro" id="IPR029058">
    <property type="entry name" value="AB_hydrolase_fold"/>
</dbReference>
<evidence type="ECO:0000256" key="26">
    <source>
        <dbReference type="ARBA" id="ARBA00047440"/>
    </source>
</evidence>
<evidence type="ECO:0000256" key="52">
    <source>
        <dbReference type="ARBA" id="ARBA00049533"/>
    </source>
</evidence>
<comment type="similarity">
    <text evidence="21">In the C-terminal section; belongs to the NRP synthetase family.</text>
</comment>
<dbReference type="InterPro" id="IPR049551">
    <property type="entry name" value="PKS_DH_C"/>
</dbReference>
<evidence type="ECO:0000256" key="36">
    <source>
        <dbReference type="ARBA" id="ARBA00048289"/>
    </source>
</evidence>
<evidence type="ECO:0000256" key="47">
    <source>
        <dbReference type="ARBA" id="ARBA00049263"/>
    </source>
</evidence>
<evidence type="ECO:0000256" key="24">
    <source>
        <dbReference type="ARBA" id="ARBA00047394"/>
    </source>
</evidence>
<dbReference type="InterPro" id="IPR020841">
    <property type="entry name" value="PKS_Beta-ketoAc_synthase_dom"/>
</dbReference>
<dbReference type="InterPro" id="IPR050091">
    <property type="entry name" value="PKS_NRPS_Biosynth_Enz"/>
</dbReference>
<comment type="catalytic activity">
    <reaction evidence="49">
        <text>3-oxooctanoyl-[ACP] + NADPH + H(+) = (3R)-hydroxyoctanoyl-[ACP] + NADP(+)</text>
        <dbReference type="Rhea" id="RHEA:41840"/>
        <dbReference type="Rhea" id="RHEA-COMP:9633"/>
        <dbReference type="Rhea" id="RHEA-COMP:9634"/>
        <dbReference type="ChEBI" id="CHEBI:15378"/>
        <dbReference type="ChEBI" id="CHEBI:57783"/>
        <dbReference type="ChEBI" id="CHEBI:58349"/>
        <dbReference type="ChEBI" id="CHEBI:78460"/>
        <dbReference type="ChEBI" id="CHEBI:78461"/>
    </reaction>
    <physiologicalReaction direction="left-to-right" evidence="49">
        <dbReference type="Rhea" id="RHEA:41841"/>
    </physiologicalReaction>
</comment>
<accession>A0A9P6H802</accession>
<evidence type="ECO:0000256" key="44">
    <source>
        <dbReference type="ARBA" id="ARBA00049019"/>
    </source>
</evidence>
<dbReference type="GO" id="GO:0004316">
    <property type="term" value="F:3-oxoacyl-[acyl-carrier-protein] reductase (NADPH) activity"/>
    <property type="evidence" value="ECO:0007669"/>
    <property type="project" value="UniProtKB-EC"/>
</dbReference>
<comment type="catalytic activity">
    <reaction evidence="23">
        <text>3-oxooctadecanoyl-[ACP] + NADPH + H(+) = (3R)-hydroxyoctadecanoyl-[ACP] + NADP(+)</text>
        <dbReference type="Rhea" id="RHEA:41920"/>
        <dbReference type="Rhea" id="RHEA-COMP:9653"/>
        <dbReference type="Rhea" id="RHEA-COMP:9654"/>
        <dbReference type="ChEBI" id="CHEBI:15378"/>
        <dbReference type="ChEBI" id="CHEBI:57783"/>
        <dbReference type="ChEBI" id="CHEBI:58349"/>
        <dbReference type="ChEBI" id="CHEBI:78487"/>
        <dbReference type="ChEBI" id="CHEBI:78488"/>
    </reaction>
    <physiologicalReaction direction="left-to-right" evidence="23">
        <dbReference type="Rhea" id="RHEA:41921"/>
    </physiologicalReaction>
</comment>
<comment type="catalytic activity">
    <reaction evidence="46">
        <text>(2E)-tetradecenoyl-[ACP] + NADPH + H(+) = tetradecanoyl-[ACP] + NADP(+)</text>
        <dbReference type="Rhea" id="RHEA:41896"/>
        <dbReference type="Rhea" id="RHEA-COMP:9647"/>
        <dbReference type="Rhea" id="RHEA-COMP:9648"/>
        <dbReference type="ChEBI" id="CHEBI:15378"/>
        <dbReference type="ChEBI" id="CHEBI:57783"/>
        <dbReference type="ChEBI" id="CHEBI:58349"/>
        <dbReference type="ChEBI" id="CHEBI:78475"/>
        <dbReference type="ChEBI" id="CHEBI:78477"/>
    </reaction>
    <physiologicalReaction direction="left-to-right" evidence="46">
        <dbReference type="Rhea" id="RHEA:41897"/>
    </physiologicalReaction>
</comment>
<dbReference type="PROSITE" id="PS00012">
    <property type="entry name" value="PHOSPHOPANTETHEINE"/>
    <property type="match status" value="1"/>
</dbReference>
<dbReference type="Pfam" id="PF00550">
    <property type="entry name" value="PP-binding"/>
    <property type="match status" value="2"/>
</dbReference>
<evidence type="ECO:0000256" key="42">
    <source>
        <dbReference type="ARBA" id="ARBA00048704"/>
    </source>
</evidence>
<evidence type="ECO:0000256" key="38">
    <source>
        <dbReference type="ARBA" id="ARBA00048506"/>
    </source>
</evidence>
<dbReference type="GO" id="GO:0044550">
    <property type="term" value="P:secondary metabolite biosynthetic process"/>
    <property type="evidence" value="ECO:0007669"/>
    <property type="project" value="UniProtKB-ARBA"/>
</dbReference>
<keyword evidence="10" id="KW-0511">Multifunctional enzyme</keyword>
<evidence type="ECO:0000256" key="27">
    <source>
        <dbReference type="ARBA" id="ARBA00047451"/>
    </source>
</evidence>
<dbReference type="Gene3D" id="3.40.50.12780">
    <property type="entry name" value="N-terminal domain of ligase-like"/>
    <property type="match status" value="1"/>
</dbReference>
<dbReference type="Gene3D" id="3.30.300.30">
    <property type="match status" value="1"/>
</dbReference>
<feature type="active site" description="Proton donor; for dehydratase activity" evidence="53">
    <location>
        <position position="1113"/>
    </location>
</feature>
<evidence type="ECO:0000256" key="48">
    <source>
        <dbReference type="ARBA" id="ARBA00049414"/>
    </source>
</evidence>
<evidence type="ECO:0000256" key="50">
    <source>
        <dbReference type="ARBA" id="ARBA00049449"/>
    </source>
</evidence>
<dbReference type="InterPro" id="IPR001227">
    <property type="entry name" value="Ac_transferase_dom_sf"/>
</dbReference>
<dbReference type="InterPro" id="IPR036736">
    <property type="entry name" value="ACP-like_sf"/>
</dbReference>
<comment type="catalytic activity">
    <reaction evidence="28">
        <text>(2E)-butenoyl-[ACP] + NADPH + H(+) = butanoyl-[ACP] + NADP(+)</text>
        <dbReference type="Rhea" id="RHEA:41812"/>
        <dbReference type="Rhea" id="RHEA-COMP:9627"/>
        <dbReference type="Rhea" id="RHEA-COMP:9628"/>
        <dbReference type="ChEBI" id="CHEBI:15378"/>
        <dbReference type="ChEBI" id="CHEBI:57783"/>
        <dbReference type="ChEBI" id="CHEBI:58349"/>
        <dbReference type="ChEBI" id="CHEBI:78453"/>
        <dbReference type="ChEBI" id="CHEBI:78454"/>
    </reaction>
    <physiologicalReaction direction="left-to-right" evidence="28">
        <dbReference type="Rhea" id="RHEA:41813"/>
    </physiologicalReaction>
</comment>
<dbReference type="InterPro" id="IPR014043">
    <property type="entry name" value="Acyl_transferase_dom"/>
</dbReference>
<evidence type="ECO:0000256" key="32">
    <source>
        <dbReference type="ARBA" id="ARBA00047953"/>
    </source>
</evidence>
<dbReference type="GO" id="GO:0004312">
    <property type="term" value="F:fatty acid synthase activity"/>
    <property type="evidence" value="ECO:0007669"/>
    <property type="project" value="TreeGrafter"/>
</dbReference>
<comment type="catalytic activity">
    <reaction evidence="31">
        <text>(2E)-hexenoyl-[ACP] + NADPH + H(+) = hexanoyl-[ACP] + NADP(+)</text>
        <dbReference type="Rhea" id="RHEA:41832"/>
        <dbReference type="Rhea" id="RHEA-COMP:9631"/>
        <dbReference type="Rhea" id="RHEA-COMP:9632"/>
        <dbReference type="ChEBI" id="CHEBI:15378"/>
        <dbReference type="ChEBI" id="CHEBI:57783"/>
        <dbReference type="ChEBI" id="CHEBI:58349"/>
        <dbReference type="ChEBI" id="CHEBI:78458"/>
        <dbReference type="ChEBI" id="CHEBI:78459"/>
    </reaction>
    <physiologicalReaction direction="left-to-right" evidence="31">
        <dbReference type="Rhea" id="RHEA:41833"/>
    </physiologicalReaction>
</comment>
<comment type="catalytic activity">
    <reaction evidence="43">
        <text>3-oxotetradecanoyl-[ACP] + NADPH + H(+) = (3R)-hydroxytetradecanoyl-[ACP] + NADP(+)</text>
        <dbReference type="Rhea" id="RHEA:41888"/>
        <dbReference type="Rhea" id="RHEA-COMP:9645"/>
        <dbReference type="Rhea" id="RHEA-COMP:9646"/>
        <dbReference type="ChEBI" id="CHEBI:15378"/>
        <dbReference type="ChEBI" id="CHEBI:57783"/>
        <dbReference type="ChEBI" id="CHEBI:58349"/>
        <dbReference type="ChEBI" id="CHEBI:78473"/>
        <dbReference type="ChEBI" id="CHEBI:78474"/>
    </reaction>
    <physiologicalReaction direction="left-to-right" evidence="43">
        <dbReference type="Rhea" id="RHEA:41889"/>
    </physiologicalReaction>
</comment>
<evidence type="ECO:0000256" key="43">
    <source>
        <dbReference type="ARBA" id="ARBA00048935"/>
    </source>
</evidence>
<dbReference type="Pfam" id="PF00668">
    <property type="entry name" value="Condensation"/>
    <property type="match status" value="1"/>
</dbReference>
<dbReference type="CDD" id="cd05930">
    <property type="entry name" value="A_NRPS"/>
    <property type="match status" value="1"/>
</dbReference>
<evidence type="ECO:0000259" key="55">
    <source>
        <dbReference type="PROSITE" id="PS52004"/>
    </source>
</evidence>
<dbReference type="SUPFAM" id="SSF52777">
    <property type="entry name" value="CoA-dependent acyltransferases"/>
    <property type="match status" value="2"/>
</dbReference>
<dbReference type="PANTHER" id="PTHR43775">
    <property type="entry name" value="FATTY ACID SYNTHASE"/>
    <property type="match status" value="1"/>
</dbReference>
<comment type="pathway">
    <text evidence="1">Lipid metabolism.</text>
</comment>
<dbReference type="SUPFAM" id="SSF50129">
    <property type="entry name" value="GroES-like"/>
    <property type="match status" value="1"/>
</dbReference>
<evidence type="ECO:0000256" key="51">
    <source>
        <dbReference type="ARBA" id="ARBA00049521"/>
    </source>
</evidence>
<comment type="catalytic activity">
    <reaction evidence="13">
        <text>(3R)-hydroxyhexanoyl-[ACP] = (2E)-hexenoyl-[ACP] + H2O</text>
        <dbReference type="Rhea" id="RHEA:41828"/>
        <dbReference type="Rhea" id="RHEA-COMP:9630"/>
        <dbReference type="Rhea" id="RHEA-COMP:9631"/>
        <dbReference type="ChEBI" id="CHEBI:15377"/>
        <dbReference type="ChEBI" id="CHEBI:78457"/>
        <dbReference type="ChEBI" id="CHEBI:78458"/>
    </reaction>
    <physiologicalReaction direction="left-to-right" evidence="13">
        <dbReference type="Rhea" id="RHEA:41829"/>
    </physiologicalReaction>
</comment>
<dbReference type="NCBIfam" id="TIGR01733">
    <property type="entry name" value="AA-adenyl-dom"/>
    <property type="match status" value="1"/>
</dbReference>
<evidence type="ECO:0000256" key="19">
    <source>
        <dbReference type="ARBA" id="ARBA00023402"/>
    </source>
</evidence>
<feature type="domain" description="PKS/mFAS DH" evidence="56">
    <location>
        <begin position="904"/>
        <end position="1210"/>
    </location>
</feature>
<dbReference type="SUPFAM" id="SSF53474">
    <property type="entry name" value="alpha/beta-Hydrolases"/>
    <property type="match status" value="1"/>
</dbReference>
<dbReference type="InterPro" id="IPR042099">
    <property type="entry name" value="ANL_N_sf"/>
</dbReference>
<dbReference type="SMART" id="SM00826">
    <property type="entry name" value="PKS_DH"/>
    <property type="match status" value="1"/>
</dbReference>
<comment type="catalytic activity">
    <reaction evidence="35">
        <text>(2E)-dodecenoyl-[ACP] + NADPH + H(+) = dodecanoyl-[ACP] + NADP(+)</text>
        <dbReference type="Rhea" id="RHEA:41880"/>
        <dbReference type="Rhea" id="RHEA-COMP:9643"/>
        <dbReference type="Rhea" id="RHEA-COMP:9644"/>
        <dbReference type="ChEBI" id="CHEBI:15378"/>
        <dbReference type="ChEBI" id="CHEBI:57783"/>
        <dbReference type="ChEBI" id="CHEBI:58349"/>
        <dbReference type="ChEBI" id="CHEBI:65264"/>
        <dbReference type="ChEBI" id="CHEBI:78472"/>
    </reaction>
    <physiologicalReaction direction="left-to-right" evidence="35">
        <dbReference type="Rhea" id="RHEA:41881"/>
    </physiologicalReaction>
</comment>
<proteinExistence type="inferred from homology"/>
<evidence type="ECO:0000256" key="1">
    <source>
        <dbReference type="ARBA" id="ARBA00005189"/>
    </source>
</evidence>
<comment type="catalytic activity">
    <reaction evidence="12">
        <text>(3R)-hydroxydodecanoyl-[ACP] = (2E)-dodecenoyl-[ACP] + H2O</text>
        <dbReference type="Rhea" id="RHEA:41876"/>
        <dbReference type="Rhea" id="RHEA-COMP:9642"/>
        <dbReference type="Rhea" id="RHEA-COMP:9643"/>
        <dbReference type="ChEBI" id="CHEBI:15377"/>
        <dbReference type="ChEBI" id="CHEBI:78470"/>
        <dbReference type="ChEBI" id="CHEBI:78472"/>
    </reaction>
    <physiologicalReaction direction="left-to-right" evidence="12">
        <dbReference type="Rhea" id="RHEA:41877"/>
    </physiologicalReaction>
</comment>
<dbReference type="SUPFAM" id="SSF51735">
    <property type="entry name" value="NAD(P)-binding Rossmann-fold domains"/>
    <property type="match status" value="2"/>
</dbReference>
<dbReference type="SUPFAM" id="SSF52151">
    <property type="entry name" value="FabD/lysophospholipase-like"/>
    <property type="match status" value="1"/>
</dbReference>